<dbReference type="Gene3D" id="2.40.50.100">
    <property type="match status" value="1"/>
</dbReference>
<protein>
    <recommendedName>
        <fullName evidence="3">Probable glycine cleavage system H protein</fullName>
    </recommendedName>
</protein>
<keyword evidence="2 3" id="KW-0450">Lipoyl</keyword>
<feature type="modified residue" description="N6-lipoyllysine" evidence="3 4">
    <location>
        <position position="65"/>
    </location>
</feature>
<dbReference type="InterPro" id="IPR002930">
    <property type="entry name" value="GCV_H"/>
</dbReference>
<dbReference type="PANTHER" id="PTHR11715">
    <property type="entry name" value="GLYCINE CLEAVAGE SYSTEM H PROTEIN"/>
    <property type="match status" value="1"/>
</dbReference>
<dbReference type="PANTHER" id="PTHR11715:SF3">
    <property type="entry name" value="GLYCINE CLEAVAGE SYSTEM H PROTEIN-RELATED"/>
    <property type="match status" value="1"/>
</dbReference>
<organism evidence="6 7">
    <name type="scientific">Marine Group III euryarchaeote CG-Epi2</name>
    <dbReference type="NCBI Taxonomy" id="1888996"/>
    <lineage>
        <taxon>Archaea</taxon>
        <taxon>Methanobacteriati</taxon>
        <taxon>Thermoplasmatota</taxon>
        <taxon>Thermoplasmata</taxon>
        <taxon>Candidatus Thermoprofundales</taxon>
    </lineage>
</organism>
<accession>A0A1J5TS59</accession>
<evidence type="ECO:0000256" key="3">
    <source>
        <dbReference type="HAMAP-Rule" id="MF_00272"/>
    </source>
</evidence>
<dbReference type="Proteomes" id="UP000183615">
    <property type="component" value="Unassembled WGS sequence"/>
</dbReference>
<reference evidence="6 7" key="1">
    <citation type="submission" date="2016-08" db="EMBL/GenBank/DDBJ databases">
        <title>New Insights into Marine Group III Euryarchaeota, from dark to light.</title>
        <authorList>
            <person name="Haro-Moreno J.M."/>
            <person name="Rodriguez-Valera F."/>
            <person name="Lopez-Garcia P."/>
            <person name="Moreira D."/>
            <person name="Martin-Cuadrado A.B."/>
        </authorList>
    </citation>
    <scope>NUCLEOTIDE SEQUENCE [LARGE SCALE GENOMIC DNA]</scope>
    <source>
        <strain evidence="6">CG-Epi2</strain>
    </source>
</reference>
<evidence type="ECO:0000256" key="2">
    <source>
        <dbReference type="ARBA" id="ARBA00022823"/>
    </source>
</evidence>
<dbReference type="InterPro" id="IPR017453">
    <property type="entry name" value="GCV_H_sub"/>
</dbReference>
<evidence type="ECO:0000256" key="1">
    <source>
        <dbReference type="ARBA" id="ARBA00009249"/>
    </source>
</evidence>
<dbReference type="PROSITE" id="PS50968">
    <property type="entry name" value="BIOTINYL_LIPOYL"/>
    <property type="match status" value="1"/>
</dbReference>
<evidence type="ECO:0000259" key="5">
    <source>
        <dbReference type="PROSITE" id="PS50968"/>
    </source>
</evidence>
<proteinExistence type="inferred from homology"/>
<dbReference type="HAMAP" id="MF_00272">
    <property type="entry name" value="GcvH"/>
    <property type="match status" value="1"/>
</dbReference>
<name>A0A1J5TS59_9ARCH</name>
<feature type="domain" description="Lipoyl-binding" evidence="5">
    <location>
        <begin position="24"/>
        <end position="106"/>
    </location>
</feature>
<dbReference type="GO" id="GO:0009249">
    <property type="term" value="P:protein lipoylation"/>
    <property type="evidence" value="ECO:0007669"/>
    <property type="project" value="TreeGrafter"/>
</dbReference>
<gene>
    <name evidence="3" type="primary">gcvH</name>
    <name evidence="6" type="ORF">BET99_02890</name>
</gene>
<comment type="caution">
    <text evidence="6">The sequence shown here is derived from an EMBL/GenBank/DDBJ whole genome shotgun (WGS) entry which is preliminary data.</text>
</comment>
<evidence type="ECO:0000313" key="6">
    <source>
        <dbReference type="EMBL" id="OIR23019.1"/>
    </source>
</evidence>
<dbReference type="AlphaFoldDB" id="A0A1J5TS59"/>
<comment type="subunit">
    <text evidence="3">The glycine cleavage system is composed of four proteins: P, T, L and H.</text>
</comment>
<dbReference type="NCBIfam" id="TIGR00527">
    <property type="entry name" value="gcvH"/>
    <property type="match status" value="1"/>
</dbReference>
<dbReference type="SUPFAM" id="SSF51230">
    <property type="entry name" value="Single hybrid motif"/>
    <property type="match status" value="1"/>
</dbReference>
<evidence type="ECO:0000313" key="7">
    <source>
        <dbReference type="Proteomes" id="UP000183615"/>
    </source>
</evidence>
<dbReference type="GO" id="GO:0019464">
    <property type="term" value="P:glycine decarboxylation via glycine cleavage system"/>
    <property type="evidence" value="ECO:0007669"/>
    <property type="project" value="UniProtKB-UniRule"/>
</dbReference>
<dbReference type="CDD" id="cd06848">
    <property type="entry name" value="GCS_H"/>
    <property type="match status" value="1"/>
</dbReference>
<dbReference type="GO" id="GO:0005960">
    <property type="term" value="C:glycine cleavage complex"/>
    <property type="evidence" value="ECO:0007669"/>
    <property type="project" value="InterPro"/>
</dbReference>
<sequence>MSEVPDNLSYTKDHEWMLVDDDGKIRVGITDHAQDALSDVVFVELPEIGSKYSEGDAMAVAESVKAASDIYAPVSGEIVEVNDKLEESPELINESPYEFGWMVVMVPDKKLENNLDSESYRKLID</sequence>
<comment type="similarity">
    <text evidence="1 3">Belongs to the GcvH family.</text>
</comment>
<dbReference type="NCBIfam" id="NF002270">
    <property type="entry name" value="PRK01202.1"/>
    <property type="match status" value="1"/>
</dbReference>
<dbReference type="Pfam" id="PF01597">
    <property type="entry name" value="GCV_H"/>
    <property type="match status" value="1"/>
</dbReference>
<dbReference type="InterPro" id="IPR000089">
    <property type="entry name" value="Biotin_lipoyl"/>
</dbReference>
<evidence type="ECO:0000256" key="4">
    <source>
        <dbReference type="PIRSR" id="PIRSR617453-50"/>
    </source>
</evidence>
<dbReference type="EMBL" id="MIYZ01000002">
    <property type="protein sequence ID" value="OIR23019.1"/>
    <property type="molecule type" value="Genomic_DNA"/>
</dbReference>
<comment type="cofactor">
    <cofactor evidence="3">
        <name>(R)-lipoate</name>
        <dbReference type="ChEBI" id="CHEBI:83088"/>
    </cofactor>
    <text evidence="3">Binds 1 lipoyl cofactor covalently.</text>
</comment>
<comment type="function">
    <text evidence="3">The glycine cleavage system catalyzes the degradation of glycine. The H protein shuttles the methylamine group of glycine from the P protein to the T protein.</text>
</comment>
<dbReference type="InterPro" id="IPR011053">
    <property type="entry name" value="Single_hybrid_motif"/>
</dbReference>
<dbReference type="InterPro" id="IPR033753">
    <property type="entry name" value="GCV_H/Fam206"/>
</dbReference>
<dbReference type="GO" id="GO:0005737">
    <property type="term" value="C:cytoplasm"/>
    <property type="evidence" value="ECO:0007669"/>
    <property type="project" value="TreeGrafter"/>
</dbReference>